<dbReference type="FunFam" id="3.40.50.800:FF:000001">
    <property type="entry name" value="Threonine--tRNA ligase"/>
    <property type="match status" value="1"/>
</dbReference>
<dbReference type="NCBIfam" id="TIGR00418">
    <property type="entry name" value="thrS"/>
    <property type="match status" value="1"/>
</dbReference>
<dbReference type="PANTHER" id="PTHR11451:SF56">
    <property type="entry name" value="THREONINE--TRNA LIGASE 1"/>
    <property type="match status" value="1"/>
</dbReference>
<evidence type="ECO:0000259" key="14">
    <source>
        <dbReference type="PROSITE" id="PS50862"/>
    </source>
</evidence>
<dbReference type="PANTHER" id="PTHR11451">
    <property type="entry name" value="THREONINE-TRNA LIGASE"/>
    <property type="match status" value="1"/>
</dbReference>
<evidence type="ECO:0000256" key="13">
    <source>
        <dbReference type="HAMAP-Rule" id="MF_00184"/>
    </source>
</evidence>
<dbReference type="EMBL" id="CP012328">
    <property type="protein sequence ID" value="AKU80155.1"/>
    <property type="molecule type" value="Genomic_DNA"/>
</dbReference>
<comment type="subunit">
    <text evidence="13">Homodimer.</text>
</comment>
<dbReference type="Pfam" id="PF00587">
    <property type="entry name" value="tRNA-synt_2b"/>
    <property type="match status" value="1"/>
</dbReference>
<dbReference type="RefSeq" id="WP_075048720.1">
    <property type="nucleotide sequence ID" value="NZ_CP012328.1"/>
</dbReference>
<keyword evidence="5 13" id="KW-0479">Metal-binding</keyword>
<feature type="binding site" evidence="13">
    <location>
        <position position="327"/>
    </location>
    <ligand>
        <name>Zn(2+)</name>
        <dbReference type="ChEBI" id="CHEBI:29105"/>
        <note>catalytic</note>
    </ligand>
</feature>
<dbReference type="SUPFAM" id="SSF55186">
    <property type="entry name" value="ThrRS/AlaRS common domain"/>
    <property type="match status" value="1"/>
</dbReference>
<evidence type="ECO:0000256" key="2">
    <source>
        <dbReference type="ARBA" id="ARBA00022490"/>
    </source>
</evidence>
<evidence type="ECO:0000256" key="9">
    <source>
        <dbReference type="ARBA" id="ARBA00022884"/>
    </source>
</evidence>
<feature type="binding site" evidence="13">
    <location>
        <position position="508"/>
    </location>
    <ligand>
        <name>Zn(2+)</name>
        <dbReference type="ChEBI" id="CHEBI:29105"/>
        <note>catalytic</note>
    </ligand>
</feature>
<dbReference type="InterPro" id="IPR018163">
    <property type="entry name" value="Thr/Ala-tRNA-synth_IIc_edit"/>
</dbReference>
<evidence type="ECO:0000256" key="5">
    <source>
        <dbReference type="ARBA" id="ARBA00022723"/>
    </source>
</evidence>
<accession>A0A0K1P790</accession>
<dbReference type="InterPro" id="IPR033728">
    <property type="entry name" value="ThrRS_core"/>
</dbReference>
<keyword evidence="2 13" id="KW-0963">Cytoplasm</keyword>
<evidence type="ECO:0000256" key="6">
    <source>
        <dbReference type="ARBA" id="ARBA00022741"/>
    </source>
</evidence>
<dbReference type="InterPro" id="IPR036621">
    <property type="entry name" value="Anticodon-bd_dom_sf"/>
</dbReference>
<dbReference type="Gene3D" id="3.30.930.10">
    <property type="entry name" value="Bira Bifunctional Protein, Domain 2"/>
    <property type="match status" value="1"/>
</dbReference>
<dbReference type="SUPFAM" id="SSF55681">
    <property type="entry name" value="Class II aaRS and biotin synthetases"/>
    <property type="match status" value="1"/>
</dbReference>
<keyword evidence="4 13" id="KW-0436">Ligase</keyword>
<evidence type="ECO:0000256" key="7">
    <source>
        <dbReference type="ARBA" id="ARBA00022833"/>
    </source>
</evidence>
<evidence type="ECO:0000256" key="11">
    <source>
        <dbReference type="ARBA" id="ARBA00023146"/>
    </source>
</evidence>
<dbReference type="InterPro" id="IPR047246">
    <property type="entry name" value="ThrRS_anticodon"/>
</dbReference>
<evidence type="ECO:0000256" key="8">
    <source>
        <dbReference type="ARBA" id="ARBA00022840"/>
    </source>
</evidence>
<dbReference type="GO" id="GO:0004829">
    <property type="term" value="F:threonine-tRNA ligase activity"/>
    <property type="evidence" value="ECO:0007669"/>
    <property type="project" value="UniProtKB-UniRule"/>
</dbReference>
<name>A0A0K1P790_9MOLU</name>
<feature type="binding site" evidence="13">
    <location>
        <position position="378"/>
    </location>
    <ligand>
        <name>Zn(2+)</name>
        <dbReference type="ChEBI" id="CHEBI:29105"/>
        <note>catalytic</note>
    </ligand>
</feature>
<keyword evidence="3 13" id="KW-0820">tRNA-binding</keyword>
<organism evidence="15 16">
    <name type="scientific">Spiroplasma turonicum</name>
    <dbReference type="NCBI Taxonomy" id="216946"/>
    <lineage>
        <taxon>Bacteria</taxon>
        <taxon>Bacillati</taxon>
        <taxon>Mycoplasmatota</taxon>
        <taxon>Mollicutes</taxon>
        <taxon>Entomoplasmatales</taxon>
        <taxon>Spiroplasmataceae</taxon>
        <taxon>Spiroplasma</taxon>
    </lineage>
</organism>
<evidence type="ECO:0000256" key="1">
    <source>
        <dbReference type="ARBA" id="ARBA00008226"/>
    </source>
</evidence>
<comment type="caution">
    <text evidence="13">Lacks conserved residue(s) required for the propagation of feature annotation.</text>
</comment>
<dbReference type="InterPro" id="IPR006195">
    <property type="entry name" value="aa-tRNA-synth_II"/>
</dbReference>
<reference evidence="15 16" key="1">
    <citation type="journal article" date="2015" name="Genome Announc.">
        <title>Complete Genome Sequence of Spiroplasma turonicum Strain Tab4cT, a Parasite of a Horse Fly, Haematopota sp. (Diptera: Tabanidae).</title>
        <authorList>
            <person name="Davis R.E."/>
            <person name="Shao J."/>
            <person name="Zhao Y."/>
            <person name="Gasparich G.E."/>
            <person name="Gaynor B.J."/>
            <person name="Donofrio N."/>
        </authorList>
    </citation>
    <scope>NUCLEOTIDE SEQUENCE [LARGE SCALE GENOMIC DNA]</scope>
    <source>
        <strain evidence="15 16">Tab4c</strain>
    </source>
</reference>
<keyword evidence="9 13" id="KW-0694">RNA-binding</keyword>
<dbReference type="PRINTS" id="PR01047">
    <property type="entry name" value="TRNASYNTHTHR"/>
</dbReference>
<dbReference type="Proteomes" id="UP000067243">
    <property type="component" value="Chromosome"/>
</dbReference>
<dbReference type="Pfam" id="PF03129">
    <property type="entry name" value="HGTP_anticodon"/>
    <property type="match status" value="1"/>
</dbReference>
<evidence type="ECO:0000256" key="3">
    <source>
        <dbReference type="ARBA" id="ARBA00022555"/>
    </source>
</evidence>
<comment type="subcellular location">
    <subcellularLocation>
        <location evidence="13">Cytoplasm</location>
    </subcellularLocation>
</comment>
<keyword evidence="6 13" id="KW-0547">Nucleotide-binding</keyword>
<dbReference type="STRING" id="216946.STURO_v1c09040"/>
<dbReference type="InterPro" id="IPR004154">
    <property type="entry name" value="Anticodon-bd"/>
</dbReference>
<dbReference type="CDD" id="cd00771">
    <property type="entry name" value="ThrRS_core"/>
    <property type="match status" value="1"/>
</dbReference>
<dbReference type="Gene3D" id="3.40.50.800">
    <property type="entry name" value="Anticodon-binding domain"/>
    <property type="match status" value="1"/>
</dbReference>
<comment type="similarity">
    <text evidence="1 13">Belongs to the class-II aminoacyl-tRNA synthetase family.</text>
</comment>
<dbReference type="HAMAP" id="MF_00184">
    <property type="entry name" value="Thr_tRNA_synth"/>
    <property type="match status" value="1"/>
</dbReference>
<feature type="domain" description="Aminoacyl-transfer RNA synthetases class-II family profile" evidence="14">
    <location>
        <begin position="264"/>
        <end position="531"/>
    </location>
</feature>
<evidence type="ECO:0000256" key="12">
    <source>
        <dbReference type="ARBA" id="ARBA00049515"/>
    </source>
</evidence>
<dbReference type="GO" id="GO:0005737">
    <property type="term" value="C:cytoplasm"/>
    <property type="evidence" value="ECO:0007669"/>
    <property type="project" value="UniProtKB-SubCell"/>
</dbReference>
<evidence type="ECO:0000313" key="15">
    <source>
        <dbReference type="EMBL" id="AKU80155.1"/>
    </source>
</evidence>
<sequence>MKINIDSKIIEVNEPTTILDIFNKNNIDSNKFIAKLGDELLPFEAKLKKDCSLSLIEIDENIIKSSNNYLAKLILEASVLKCFAGTEVSIPKKDINKEEASVVFYSKERIKKEELTTTKDQFKQLIKEGINFELNYNQNLNNYYKNELLNSRLDFNLVDYPFVFINDSNLIVRYPIFKESFNIREIEIINFSGEYYNNDASETMLQKISFVVANDKKQLSKIIKSIEDKRLRDHRYINENLEIFNIDPVIGLGLPFWLPNGAILKQEIKKYLKEKEFEYRFIQIESPVLGSKLLYEKSGHWNHYRENMFTPIELPDNETLVLRPMNCPHHVSVYKSKIRSYRDLPLRFAEHAIQHRYEFSGSLTGLERVRAMELTDSHIFVTPSQLKDEFINCYKLIVEVLQQFNIKIKYLSLSMRDPNDKENYYNNDEMWNNAEKQLEGMLNELNLKYEKMVGEAAFYGPKLDIQVETALGHEITVSTIQLDFLLPERFDLEFINSEGNPEKPIMIHRGLIGTYERFVAILLEQTMGVLPLWCSPVQVSIIPVSEKYNDFARQVESKLHDKKIRCFISDRDDRLNNKIRNAITKKTPYIIVLGQKELENNLVTYRTYGNEEQIQISIDEFVSKISKEYENRE</sequence>
<keyword evidence="11 13" id="KW-0030">Aminoacyl-tRNA synthetase</keyword>
<evidence type="ECO:0000313" key="16">
    <source>
        <dbReference type="Proteomes" id="UP000067243"/>
    </source>
</evidence>
<proteinExistence type="inferred from homology"/>
<dbReference type="InterPro" id="IPR002314">
    <property type="entry name" value="aa-tRNA-synt_IIb"/>
</dbReference>
<dbReference type="InterPro" id="IPR002320">
    <property type="entry name" value="Thr-tRNA-ligase_IIa"/>
</dbReference>
<dbReference type="InterPro" id="IPR045864">
    <property type="entry name" value="aa-tRNA-synth_II/BPL/LPL"/>
</dbReference>
<comment type="cofactor">
    <cofactor evidence="13">
        <name>Zn(2+)</name>
        <dbReference type="ChEBI" id="CHEBI:29105"/>
    </cofactor>
    <text evidence="13">Binds 1 zinc ion per subunit.</text>
</comment>
<dbReference type="CDD" id="cd00860">
    <property type="entry name" value="ThrRS_anticodon"/>
    <property type="match status" value="1"/>
</dbReference>
<dbReference type="AlphaFoldDB" id="A0A0K1P790"/>
<dbReference type="GO" id="GO:0000049">
    <property type="term" value="F:tRNA binding"/>
    <property type="evidence" value="ECO:0007669"/>
    <property type="project" value="UniProtKB-KW"/>
</dbReference>
<evidence type="ECO:0000256" key="10">
    <source>
        <dbReference type="ARBA" id="ARBA00022917"/>
    </source>
</evidence>
<keyword evidence="16" id="KW-1185">Reference proteome</keyword>
<dbReference type="GO" id="GO:0046872">
    <property type="term" value="F:metal ion binding"/>
    <property type="evidence" value="ECO:0007669"/>
    <property type="project" value="UniProtKB-KW"/>
</dbReference>
<dbReference type="GO" id="GO:0006435">
    <property type="term" value="P:threonyl-tRNA aminoacylation"/>
    <property type="evidence" value="ECO:0007669"/>
    <property type="project" value="UniProtKB-UniRule"/>
</dbReference>
<protein>
    <recommendedName>
        <fullName evidence="13">Threonine--tRNA ligase</fullName>
        <ecNumber evidence="13">6.1.1.3</ecNumber>
    </recommendedName>
    <alternativeName>
        <fullName evidence="13">Threonyl-tRNA synthetase</fullName>
        <shortName evidence="13">ThrRS</shortName>
    </alternativeName>
</protein>
<dbReference type="KEGG" id="stur:STURON_00909"/>
<dbReference type="GO" id="GO:0005524">
    <property type="term" value="F:ATP binding"/>
    <property type="evidence" value="ECO:0007669"/>
    <property type="project" value="UniProtKB-UniRule"/>
</dbReference>
<gene>
    <name evidence="15" type="primary">thrS1</name>
    <name evidence="13" type="synonym">thrS</name>
    <name evidence="15" type="ORF">STURON_00909</name>
</gene>
<dbReference type="EC" id="6.1.1.3" evidence="13"/>
<comment type="catalytic activity">
    <reaction evidence="12 13">
        <text>tRNA(Thr) + L-threonine + ATP = L-threonyl-tRNA(Thr) + AMP + diphosphate + H(+)</text>
        <dbReference type="Rhea" id="RHEA:24624"/>
        <dbReference type="Rhea" id="RHEA-COMP:9670"/>
        <dbReference type="Rhea" id="RHEA-COMP:9704"/>
        <dbReference type="ChEBI" id="CHEBI:15378"/>
        <dbReference type="ChEBI" id="CHEBI:30616"/>
        <dbReference type="ChEBI" id="CHEBI:33019"/>
        <dbReference type="ChEBI" id="CHEBI:57926"/>
        <dbReference type="ChEBI" id="CHEBI:78442"/>
        <dbReference type="ChEBI" id="CHEBI:78534"/>
        <dbReference type="ChEBI" id="CHEBI:456215"/>
        <dbReference type="EC" id="6.1.1.3"/>
    </reaction>
</comment>
<dbReference type="FunFam" id="3.30.930.10:FF:000002">
    <property type="entry name" value="Threonine--tRNA ligase"/>
    <property type="match status" value="1"/>
</dbReference>
<evidence type="ECO:0000256" key="4">
    <source>
        <dbReference type="ARBA" id="ARBA00022598"/>
    </source>
</evidence>
<dbReference type="SUPFAM" id="SSF52954">
    <property type="entry name" value="Class II aaRS ABD-related"/>
    <property type="match status" value="1"/>
</dbReference>
<dbReference type="OrthoDB" id="9802304at2"/>
<keyword evidence="7 13" id="KW-0862">Zinc</keyword>
<keyword evidence="10 13" id="KW-0648">Protein biosynthesis</keyword>
<keyword evidence="8 13" id="KW-0067">ATP-binding</keyword>
<dbReference type="PATRIC" id="fig|216946.3.peg.939"/>
<dbReference type="PROSITE" id="PS50862">
    <property type="entry name" value="AA_TRNA_LIGASE_II"/>
    <property type="match status" value="1"/>
</dbReference>